<protein>
    <submittedName>
        <fullName evidence="2">DNA-deoxyinosine glycosylase</fullName>
    </submittedName>
</protein>
<proteinExistence type="predicted"/>
<evidence type="ECO:0000259" key="1">
    <source>
        <dbReference type="SMART" id="SM00986"/>
    </source>
</evidence>
<keyword evidence="3" id="KW-1185">Reference proteome</keyword>
<dbReference type="Proteomes" id="UP000288490">
    <property type="component" value="Unassembled WGS sequence"/>
</dbReference>
<dbReference type="Gene3D" id="3.40.470.10">
    <property type="entry name" value="Uracil-DNA glycosylase-like domain"/>
    <property type="match status" value="1"/>
</dbReference>
<comment type="caution">
    <text evidence="2">The sequence shown here is derived from an EMBL/GenBank/DDBJ whole genome shotgun (WGS) entry which is preliminary data.</text>
</comment>
<dbReference type="EMBL" id="NGJT01000035">
    <property type="protein sequence ID" value="RST90585.1"/>
    <property type="molecule type" value="Genomic_DNA"/>
</dbReference>
<evidence type="ECO:0000313" key="2">
    <source>
        <dbReference type="EMBL" id="RST90585.1"/>
    </source>
</evidence>
<dbReference type="AlphaFoldDB" id="A0A429ZAB3"/>
<dbReference type="NCBIfam" id="TIGR04274">
    <property type="entry name" value="hypoxanDNAglyco"/>
    <property type="match status" value="1"/>
</dbReference>
<accession>A0A429ZAB3</accession>
<dbReference type="SUPFAM" id="SSF52141">
    <property type="entry name" value="Uracil-DNA glycosylase-like"/>
    <property type="match status" value="1"/>
</dbReference>
<dbReference type="InterPro" id="IPR005122">
    <property type="entry name" value="Uracil-DNA_glycosylase-like"/>
</dbReference>
<dbReference type="Pfam" id="PF03167">
    <property type="entry name" value="UDG"/>
    <property type="match status" value="1"/>
</dbReference>
<dbReference type="InterPro" id="IPR026353">
    <property type="entry name" value="Hypoxan-DNA_Glyclase"/>
</dbReference>
<name>A0A429ZAB3_9ENTE</name>
<organism evidence="2 3">
    <name type="scientific">Vagococcus bubulae</name>
    <dbReference type="NCBI Taxonomy" id="1977868"/>
    <lineage>
        <taxon>Bacteria</taxon>
        <taxon>Bacillati</taxon>
        <taxon>Bacillota</taxon>
        <taxon>Bacilli</taxon>
        <taxon>Lactobacillales</taxon>
        <taxon>Enterococcaceae</taxon>
        <taxon>Vagococcus</taxon>
    </lineage>
</organism>
<dbReference type="InterPro" id="IPR036895">
    <property type="entry name" value="Uracil-DNA_glycosylase-like_sf"/>
</dbReference>
<feature type="domain" description="Uracil-DNA glycosylase-like" evidence="1">
    <location>
        <begin position="6"/>
        <end position="154"/>
    </location>
</feature>
<dbReference type="RefSeq" id="WP_125958520.1">
    <property type="nucleotide sequence ID" value="NZ_NGJT01000035.1"/>
</dbReference>
<dbReference type="SMART" id="SM00986">
    <property type="entry name" value="UDG"/>
    <property type="match status" value="1"/>
</dbReference>
<reference evidence="2 3" key="1">
    <citation type="submission" date="2017-05" db="EMBL/GenBank/DDBJ databases">
        <title>Vagococcus spp. assemblies.</title>
        <authorList>
            <person name="Gulvik C.A."/>
        </authorList>
    </citation>
    <scope>NUCLEOTIDE SEQUENCE [LARGE SCALE GENOMIC DNA]</scope>
    <source>
        <strain evidence="2 3">SS1994</strain>
    </source>
</reference>
<evidence type="ECO:0000313" key="3">
    <source>
        <dbReference type="Proteomes" id="UP000288490"/>
    </source>
</evidence>
<dbReference type="SMART" id="SM00987">
    <property type="entry name" value="UreE_C"/>
    <property type="match status" value="1"/>
</dbReference>
<gene>
    <name evidence="2" type="ORF">CBF36_11515</name>
</gene>
<dbReference type="OrthoDB" id="9796171at2"/>
<sequence length="158" mass="18340">MQRGLDPIFNKDTRILILGSAPSEMSLKKQQYYGNNGNQFWKMMFAFFNVPFETDYDKRVALLLDHQIGLWDVYHLFEREGSLDTSIKTVELNDFSDILTKANIQLIITNGKKAYDEVLENNLFPDITVIPCISTSGAANGFMEKRRQQWYEALEMVR</sequence>
<dbReference type="CDD" id="cd10032">
    <property type="entry name" value="UDG-F6_HDG"/>
    <property type="match status" value="1"/>
</dbReference>